<dbReference type="InterPro" id="IPR050273">
    <property type="entry name" value="GppA/Ppx_hydrolase"/>
</dbReference>
<feature type="domain" description="Ppx/GppA phosphatase N-terminal" evidence="1">
    <location>
        <begin position="9"/>
        <end position="299"/>
    </location>
</feature>
<dbReference type="OrthoDB" id="9793035at2"/>
<dbReference type="Gene3D" id="3.30.420.150">
    <property type="entry name" value="Exopolyphosphatase. Domain 2"/>
    <property type="match status" value="1"/>
</dbReference>
<dbReference type="SUPFAM" id="SSF53067">
    <property type="entry name" value="Actin-like ATPase domain"/>
    <property type="match status" value="2"/>
</dbReference>
<dbReference type="AlphaFoldDB" id="A0A178MJA9"/>
<proteinExistence type="predicted"/>
<accession>A0A178MJA9</accession>
<dbReference type="PANTHER" id="PTHR30005:SF0">
    <property type="entry name" value="RETROGRADE REGULATION PROTEIN 2"/>
    <property type="match status" value="1"/>
</dbReference>
<gene>
    <name evidence="2" type="ORF">A6A05_14925</name>
</gene>
<evidence type="ECO:0000313" key="2">
    <source>
        <dbReference type="EMBL" id="OAN48643.1"/>
    </source>
</evidence>
<name>A0A178MJA9_9PROT</name>
<dbReference type="PANTHER" id="PTHR30005">
    <property type="entry name" value="EXOPOLYPHOSPHATASE"/>
    <property type="match status" value="1"/>
</dbReference>
<evidence type="ECO:0000259" key="1">
    <source>
        <dbReference type="Pfam" id="PF02541"/>
    </source>
</evidence>
<evidence type="ECO:0000313" key="3">
    <source>
        <dbReference type="Proteomes" id="UP000078543"/>
    </source>
</evidence>
<dbReference type="InterPro" id="IPR003695">
    <property type="entry name" value="Ppx_GppA_N"/>
</dbReference>
<protein>
    <submittedName>
        <fullName evidence="2">Exopolyphosphatase</fullName>
    </submittedName>
</protein>
<dbReference type="Gene3D" id="3.30.420.40">
    <property type="match status" value="1"/>
</dbReference>
<dbReference type="EMBL" id="LWQU01000159">
    <property type="protein sequence ID" value="OAN48643.1"/>
    <property type="molecule type" value="Genomic_DNA"/>
</dbReference>
<dbReference type="Pfam" id="PF02541">
    <property type="entry name" value="Ppx-GppA"/>
    <property type="match status" value="1"/>
</dbReference>
<dbReference type="STRING" id="1437059.A6A05_14925"/>
<dbReference type="InterPro" id="IPR043129">
    <property type="entry name" value="ATPase_NBD"/>
</dbReference>
<comment type="caution">
    <text evidence="2">The sequence shown here is derived from an EMBL/GenBank/DDBJ whole genome shotgun (WGS) entry which is preliminary data.</text>
</comment>
<keyword evidence="3" id="KW-1185">Reference proteome</keyword>
<organism evidence="2 3">
    <name type="scientific">Magnetospirillum moscoviense</name>
    <dbReference type="NCBI Taxonomy" id="1437059"/>
    <lineage>
        <taxon>Bacteria</taxon>
        <taxon>Pseudomonadati</taxon>
        <taxon>Pseudomonadota</taxon>
        <taxon>Alphaproteobacteria</taxon>
        <taxon>Rhodospirillales</taxon>
        <taxon>Rhodospirillaceae</taxon>
        <taxon>Magnetospirillum</taxon>
    </lineage>
</organism>
<dbReference type="Proteomes" id="UP000078543">
    <property type="component" value="Unassembled WGS sequence"/>
</dbReference>
<sequence length="303" mass="32353">MLVARPALVGFRVIDAFSRVTRLGEGLAASGRLSDAAMDRTILALKACADKMGRNRVTHARLVATEACRRADNCAEFGERVFAETGLDLDIISPEEEAALALAGCASLMRPGLPWALVFDIGGGSTEVAWVDLSSGSHDVKGIQSLPLGVVTLTEHLGDRLFSADGYDQAVEAIAARLAPFDQRHGIGPHLVDGLVQMMGTSGTVTTLGALHLRLDRYDRTLVDGLDLGFADIAAVTRWLHDLTPSQRAGHPCIGPERADLVIAGCAILEAVCRTWPLNTLRVADRGVREGVLLGLMREEQEA</sequence>
<dbReference type="GO" id="GO:0016462">
    <property type="term" value="F:pyrophosphatase activity"/>
    <property type="evidence" value="ECO:0007669"/>
    <property type="project" value="TreeGrafter"/>
</dbReference>
<reference evidence="2 3" key="1">
    <citation type="submission" date="2016-04" db="EMBL/GenBank/DDBJ databases">
        <title>Draft genome sequence of freshwater magnetotactic bacteria Magnetospirillum marisnigri SP-1 and Magnetospirillum moscoviense BB-1.</title>
        <authorList>
            <person name="Koziaeva V."/>
            <person name="Dziuba M.V."/>
            <person name="Ivanov T.M."/>
            <person name="Kuznetsov B."/>
            <person name="Grouzdev D.S."/>
        </authorList>
    </citation>
    <scope>NUCLEOTIDE SEQUENCE [LARGE SCALE GENOMIC DNA]</scope>
    <source>
        <strain evidence="2 3">BB-1</strain>
    </source>
</reference>
<dbReference type="CDD" id="cd24054">
    <property type="entry name" value="ASKHA_NBD_AaPPX-GppA_MtPPX2-like"/>
    <property type="match status" value="1"/>
</dbReference>